<dbReference type="SUPFAM" id="SSF143100">
    <property type="entry name" value="TTHA1013/TTHA0281-like"/>
    <property type="match status" value="1"/>
</dbReference>
<dbReference type="RefSeq" id="WP_011390945.1">
    <property type="nucleotide sequence ID" value="NC_007643.1"/>
</dbReference>
<dbReference type="EMBL" id="CP000230">
    <property type="protein sequence ID" value="ABC23992.1"/>
    <property type="molecule type" value="Genomic_DNA"/>
</dbReference>
<dbReference type="PhylomeDB" id="Q2RPF3"/>
<dbReference type="Proteomes" id="UP000001929">
    <property type="component" value="Chromosome"/>
</dbReference>
<dbReference type="eggNOG" id="COG4226">
    <property type="taxonomic scope" value="Bacteria"/>
</dbReference>
<dbReference type="PATRIC" id="fig|269796.9.peg.3309"/>
<accession>Q2RPF3</accession>
<protein>
    <submittedName>
        <fullName evidence="1">HicB</fullName>
    </submittedName>
</protein>
<dbReference type="STRING" id="269796.Rru_A3197"/>
<dbReference type="InterPro" id="IPR035069">
    <property type="entry name" value="TTHA1013/TTHA0281-like"/>
</dbReference>
<dbReference type="KEGG" id="rru:Rru_A3197"/>
<reference evidence="1 2" key="1">
    <citation type="journal article" date="2011" name="Stand. Genomic Sci.">
        <title>Complete genome sequence of Rhodospirillum rubrum type strain (S1).</title>
        <authorList>
            <person name="Munk A.C."/>
            <person name="Copeland A."/>
            <person name="Lucas S."/>
            <person name="Lapidus A."/>
            <person name="Del Rio T.G."/>
            <person name="Barry K."/>
            <person name="Detter J.C."/>
            <person name="Hammon N."/>
            <person name="Israni S."/>
            <person name="Pitluck S."/>
            <person name="Brettin T."/>
            <person name="Bruce D."/>
            <person name="Han C."/>
            <person name="Tapia R."/>
            <person name="Gilna P."/>
            <person name="Schmutz J."/>
            <person name="Larimer F."/>
            <person name="Land M."/>
            <person name="Kyrpides N.C."/>
            <person name="Mavromatis K."/>
            <person name="Richardson P."/>
            <person name="Rohde M."/>
            <person name="Goker M."/>
            <person name="Klenk H.P."/>
            <person name="Zhang Y."/>
            <person name="Roberts G.P."/>
            <person name="Reslewic S."/>
            <person name="Schwartz D.C."/>
        </authorList>
    </citation>
    <scope>NUCLEOTIDE SEQUENCE [LARGE SCALE GENOMIC DNA]</scope>
    <source>
        <strain evidence="2">ATCC 11170 / ATH 1.1.1 / DSM 467 / LMG 4362 / NCIMB 8255 / S1</strain>
    </source>
</reference>
<dbReference type="AlphaFoldDB" id="Q2RPF3"/>
<dbReference type="SUPFAM" id="SSF47598">
    <property type="entry name" value="Ribbon-helix-helix"/>
    <property type="match status" value="1"/>
</dbReference>
<keyword evidence="2" id="KW-1185">Reference proteome</keyword>
<organism evidence="1 2">
    <name type="scientific">Rhodospirillum rubrum (strain ATCC 11170 / ATH 1.1.1 / DSM 467 / LMG 4362 / NCIMB 8255 / S1)</name>
    <dbReference type="NCBI Taxonomy" id="269796"/>
    <lineage>
        <taxon>Bacteria</taxon>
        <taxon>Pseudomonadati</taxon>
        <taxon>Pseudomonadota</taxon>
        <taxon>Alphaproteobacteria</taxon>
        <taxon>Rhodospirillales</taxon>
        <taxon>Rhodospirillaceae</taxon>
        <taxon>Rhodospirillum</taxon>
    </lineage>
</organism>
<name>Q2RPF3_RHORT</name>
<proteinExistence type="predicted"/>
<dbReference type="HOGENOM" id="CLU_134927_1_1_5"/>
<gene>
    <name evidence="1" type="ordered locus">Rru_A3197</name>
</gene>
<dbReference type="EnsemblBacteria" id="ABC23992">
    <property type="protein sequence ID" value="ABC23992"/>
    <property type="gene ID" value="Rru_A3197"/>
</dbReference>
<evidence type="ECO:0000313" key="1">
    <source>
        <dbReference type="EMBL" id="ABC23992.1"/>
    </source>
</evidence>
<dbReference type="InterPro" id="IPR010985">
    <property type="entry name" value="Ribbon_hlx_hlx"/>
</dbReference>
<dbReference type="GO" id="GO:0006355">
    <property type="term" value="P:regulation of DNA-templated transcription"/>
    <property type="evidence" value="ECO:0007669"/>
    <property type="project" value="InterPro"/>
</dbReference>
<dbReference type="Pfam" id="PF05534">
    <property type="entry name" value="HicB"/>
    <property type="match status" value="1"/>
</dbReference>
<dbReference type="InterPro" id="IPR008651">
    <property type="entry name" value="Uncharacterised_HicB"/>
</dbReference>
<sequence length="106" mass="11899">MKYKGYTSSAIDFDEEDKLFSGTIDGIKDVVHFAASSADDLVQAFHDSVDDYLTYCQERGEEPDKPFNGRILLRTSPELHRKAAMVAAREGLSLSKWLSRIIDRAA</sequence>
<evidence type="ECO:0000313" key="2">
    <source>
        <dbReference type="Proteomes" id="UP000001929"/>
    </source>
</evidence>